<evidence type="ECO:0000256" key="2">
    <source>
        <dbReference type="ARBA" id="ARBA00022679"/>
    </source>
</evidence>
<dbReference type="SUPFAM" id="SSF53335">
    <property type="entry name" value="S-adenosyl-L-methionine-dependent methyltransferases"/>
    <property type="match status" value="3"/>
</dbReference>
<feature type="compositionally biased region" description="Pro residues" evidence="3">
    <location>
        <begin position="464"/>
        <end position="476"/>
    </location>
</feature>
<feature type="compositionally biased region" description="Low complexity" evidence="3">
    <location>
        <begin position="454"/>
        <end position="463"/>
    </location>
</feature>
<keyword evidence="2 4" id="KW-0808">Transferase</keyword>
<feature type="compositionally biased region" description="Low complexity" evidence="3">
    <location>
        <begin position="477"/>
        <end position="491"/>
    </location>
</feature>
<feature type="region of interest" description="Disordered" evidence="3">
    <location>
        <begin position="427"/>
        <end position="518"/>
    </location>
</feature>
<dbReference type="PANTHER" id="PTHR12049">
    <property type="entry name" value="PROTEIN ARGININE METHYLTRANSFERASE NDUFAF7, MITOCHONDRIAL"/>
    <property type="match status" value="1"/>
</dbReference>
<dbReference type="STRING" id="564137.SAMN04488238_101491"/>
<dbReference type="Proteomes" id="UP000198539">
    <property type="component" value="Unassembled WGS sequence"/>
</dbReference>
<dbReference type="GO" id="GO:0032259">
    <property type="term" value="P:methylation"/>
    <property type="evidence" value="ECO:0007669"/>
    <property type="project" value="UniProtKB-KW"/>
</dbReference>
<feature type="compositionally biased region" description="Low complexity" evidence="3">
    <location>
        <begin position="275"/>
        <end position="309"/>
    </location>
</feature>
<reference evidence="4 5" key="1">
    <citation type="submission" date="2016-10" db="EMBL/GenBank/DDBJ databases">
        <authorList>
            <person name="de Groot N.N."/>
        </authorList>
    </citation>
    <scope>NUCLEOTIDE SEQUENCE [LARGE SCALE GENOMIC DNA]</scope>
    <source>
        <strain evidence="4 5">CGMCC 1.8894</strain>
    </source>
</reference>
<evidence type="ECO:0000256" key="1">
    <source>
        <dbReference type="ARBA" id="ARBA00022603"/>
    </source>
</evidence>
<gene>
    <name evidence="4" type="ORF">SAMN04488238_101491</name>
</gene>
<accession>A0A1H2S3M8</accession>
<evidence type="ECO:0000256" key="3">
    <source>
        <dbReference type="SAM" id="MobiDB-lite"/>
    </source>
</evidence>
<feature type="region of interest" description="Disordered" evidence="3">
    <location>
        <begin position="234"/>
        <end position="259"/>
    </location>
</feature>
<dbReference type="EMBL" id="FNOM01000001">
    <property type="protein sequence ID" value="SDW26183.1"/>
    <property type="molecule type" value="Genomic_DNA"/>
</dbReference>
<organism evidence="4 5">
    <name type="scientific">Roseicitreum antarcticum</name>
    <dbReference type="NCBI Taxonomy" id="564137"/>
    <lineage>
        <taxon>Bacteria</taxon>
        <taxon>Pseudomonadati</taxon>
        <taxon>Pseudomonadota</taxon>
        <taxon>Alphaproteobacteria</taxon>
        <taxon>Rhodobacterales</taxon>
        <taxon>Paracoccaceae</taxon>
        <taxon>Roseicitreum</taxon>
    </lineage>
</organism>
<proteinExistence type="predicted"/>
<dbReference type="InterPro" id="IPR003788">
    <property type="entry name" value="NDUFAF7"/>
</dbReference>
<feature type="compositionally biased region" description="Low complexity" evidence="3">
    <location>
        <begin position="24"/>
        <end position="35"/>
    </location>
</feature>
<feature type="region of interest" description="Disordered" evidence="3">
    <location>
        <begin position="1"/>
        <end position="42"/>
    </location>
</feature>
<sequence length="582" mass="60052">MTPSDPTNPKGPQGRQPAAVQDTRAPNHPNAASAPPRSPEIPTPLADILVRRIRATGPISVAEYMAECLLHPQHGYYSTRDPFGQAGDFTTAPEISQMYGEVLGLALAQSWLDQGAPAPFTLAEPGPGRGTLMADILRATARVPGFHAGARLHLVEASPPLRALQAQTLAPFSTTCATPVWHDTIDTLPDAPLFLIANEFFDALPVRQFIRAGKDDSHGAATRYATAATPYATKADGAQAAPEGIPDNGIGRGGANLPPDLWHERVIGLRPQDEAPAPASAPASTGTTAPQHTTPAPPTSAAQHAMPDPAATPEPAAPDATVSTSPPALCFGLTPAAPRAGLAHRLQNTRPGDLVEICPALPGIVSAIADRIARHGGVALIVDYGDEVSLGDTLQALRHHAADDPLAHPGQADLTAHVDFDAIRRAATAPAPTKAAPDKDTQQDTAAKRPPPAAGAAPHSGAQPPAPHPRGAPTPPAAATTEPAASSTSGPRATRTPTQSAADAPPTRPGVSVTPVTPQGMLLERLGITARARALAQPLTGAALDSHIRAHRRLTHPAEMGTLFKAIALYPRSAPQPPGFAP</sequence>
<evidence type="ECO:0000313" key="4">
    <source>
        <dbReference type="EMBL" id="SDW26183.1"/>
    </source>
</evidence>
<dbReference type="PANTHER" id="PTHR12049:SF7">
    <property type="entry name" value="PROTEIN ARGININE METHYLTRANSFERASE NDUFAF7, MITOCHONDRIAL"/>
    <property type="match status" value="1"/>
</dbReference>
<keyword evidence="5" id="KW-1185">Reference proteome</keyword>
<dbReference type="AlphaFoldDB" id="A0A1H2S3M8"/>
<dbReference type="InterPro" id="IPR029063">
    <property type="entry name" value="SAM-dependent_MTases_sf"/>
</dbReference>
<keyword evidence="1 4" id="KW-0489">Methyltransferase</keyword>
<evidence type="ECO:0000313" key="5">
    <source>
        <dbReference type="Proteomes" id="UP000198539"/>
    </source>
</evidence>
<dbReference type="Pfam" id="PF02636">
    <property type="entry name" value="Methyltransf_28"/>
    <property type="match status" value="1"/>
</dbReference>
<dbReference type="InterPro" id="IPR038375">
    <property type="entry name" value="NDUFAF7_sf"/>
</dbReference>
<protein>
    <submittedName>
        <fullName evidence="4">Putative S-adenosyl-L-methionine-dependent methyltransferase</fullName>
    </submittedName>
</protein>
<feature type="region of interest" description="Disordered" evidence="3">
    <location>
        <begin position="273"/>
        <end position="324"/>
    </location>
</feature>
<dbReference type="GO" id="GO:0035243">
    <property type="term" value="F:protein-arginine omega-N symmetric methyltransferase activity"/>
    <property type="evidence" value="ECO:0007669"/>
    <property type="project" value="TreeGrafter"/>
</dbReference>
<dbReference type="Gene3D" id="3.40.50.12710">
    <property type="match status" value="2"/>
</dbReference>
<dbReference type="OrthoDB" id="9794208at2"/>
<name>A0A1H2S3M8_9RHOB</name>